<organism evidence="3 4">
    <name type="scientific">Rhodoplanes serenus</name>
    <dbReference type="NCBI Taxonomy" id="200615"/>
    <lineage>
        <taxon>Bacteria</taxon>
        <taxon>Pseudomonadati</taxon>
        <taxon>Pseudomonadota</taxon>
        <taxon>Alphaproteobacteria</taxon>
        <taxon>Hyphomicrobiales</taxon>
        <taxon>Nitrobacteraceae</taxon>
        <taxon>Rhodoplanes</taxon>
    </lineage>
</organism>
<evidence type="ECO:0000313" key="3">
    <source>
        <dbReference type="EMBL" id="VCU10771.1"/>
    </source>
</evidence>
<dbReference type="EMBL" id="WNKV01000047">
    <property type="protein sequence ID" value="MTW19467.1"/>
    <property type="molecule type" value="Genomic_DNA"/>
</dbReference>
<evidence type="ECO:0000256" key="1">
    <source>
        <dbReference type="SAM" id="MobiDB-lite"/>
    </source>
</evidence>
<evidence type="ECO:0000313" key="5">
    <source>
        <dbReference type="Proteomes" id="UP000438991"/>
    </source>
</evidence>
<dbReference type="RefSeq" id="WP_155481709.1">
    <property type="nucleotide sequence ID" value="NZ_UWOC01000180.1"/>
</dbReference>
<comment type="caution">
    <text evidence="3">The sequence shown here is derived from an EMBL/GenBank/DDBJ whole genome shotgun (WGS) entry which is preliminary data.</text>
</comment>
<dbReference type="AlphaFoldDB" id="A0A3S4CJI6"/>
<proteinExistence type="predicted"/>
<name>A0A3S4CJI6_9BRAD</name>
<dbReference type="Proteomes" id="UP000438991">
    <property type="component" value="Unassembled WGS sequence"/>
</dbReference>
<dbReference type="Proteomes" id="UP000289200">
    <property type="component" value="Unassembled WGS sequence"/>
</dbReference>
<keyword evidence="4" id="KW-1185">Reference proteome</keyword>
<reference evidence="4" key="2">
    <citation type="submission" date="2018-10" db="EMBL/GenBank/DDBJ databases">
        <authorList>
            <person name="Peiro R."/>
            <person name="Begona"/>
            <person name="Cbmso G."/>
            <person name="Lopez M."/>
            <person name="Gonzalez S."/>
            <person name="Sacristan E."/>
            <person name="Castillo E."/>
        </authorList>
    </citation>
    <scope>NUCLEOTIDE SEQUENCE [LARGE SCALE GENOMIC DNA]</scope>
</reference>
<gene>
    <name evidence="2" type="ORF">GJ689_25080</name>
    <name evidence="3" type="ORF">RHODGE_RHODGE_03975</name>
</gene>
<reference evidence="2 5" key="3">
    <citation type="submission" date="2019-11" db="EMBL/GenBank/DDBJ databases">
        <title>Whole-genome sequence of Rhodoplanes serenus DSM 18633, type strain.</title>
        <authorList>
            <person name="Kyndt J.A."/>
            <person name="Meyer T.E."/>
        </authorList>
    </citation>
    <scope>NUCLEOTIDE SEQUENCE [LARGE SCALE GENOMIC DNA]</scope>
    <source>
        <strain evidence="2 5">DSM 18633</strain>
    </source>
</reference>
<evidence type="ECO:0000313" key="4">
    <source>
        <dbReference type="Proteomes" id="UP000289200"/>
    </source>
</evidence>
<evidence type="ECO:0000313" key="2">
    <source>
        <dbReference type="EMBL" id="MTW19467.1"/>
    </source>
</evidence>
<reference evidence="3" key="1">
    <citation type="submission" date="2018-10" db="EMBL/GenBank/DDBJ databases">
        <authorList>
            <person name="Peiro R."/>
            <person name="Begona"/>
            <person name="Cbmso G."/>
            <person name="Lopez M."/>
            <person name="Gonzalez S."/>
            <person name="Sacristan E."/>
            <person name="Castillo E."/>
        </authorList>
    </citation>
    <scope>NUCLEOTIDE SEQUENCE</scope>
    <source>
        <strain evidence="3">Rhod_genome</strain>
    </source>
</reference>
<dbReference type="EMBL" id="UWOC01000180">
    <property type="protein sequence ID" value="VCU10771.1"/>
    <property type="molecule type" value="Genomic_DNA"/>
</dbReference>
<sequence>MRLFAMLIAVIFVVGMVAEAEAKGRKGSTRVGGYTSHGKGSHYIGGRR</sequence>
<feature type="region of interest" description="Disordered" evidence="1">
    <location>
        <begin position="27"/>
        <end position="48"/>
    </location>
</feature>
<accession>A0A3S4CJI6</accession>
<protein>
    <submittedName>
        <fullName evidence="3">Uncharacterized protein</fullName>
    </submittedName>
</protein>